<accession>A0A0E9WDH4</accession>
<keyword evidence="1" id="KW-0472">Membrane</keyword>
<keyword evidence="1" id="KW-1133">Transmembrane helix</keyword>
<protein>
    <submittedName>
        <fullName evidence="2">Uncharacterized protein</fullName>
    </submittedName>
</protein>
<dbReference type="EMBL" id="GBXM01020952">
    <property type="protein sequence ID" value="JAH87625.1"/>
    <property type="molecule type" value="Transcribed_RNA"/>
</dbReference>
<proteinExistence type="predicted"/>
<evidence type="ECO:0000256" key="1">
    <source>
        <dbReference type="SAM" id="Phobius"/>
    </source>
</evidence>
<evidence type="ECO:0000313" key="2">
    <source>
        <dbReference type="EMBL" id="JAH87625.1"/>
    </source>
</evidence>
<feature type="transmembrane region" description="Helical" evidence="1">
    <location>
        <begin position="20"/>
        <end position="38"/>
    </location>
</feature>
<organism evidence="2">
    <name type="scientific">Anguilla anguilla</name>
    <name type="common">European freshwater eel</name>
    <name type="synonym">Muraena anguilla</name>
    <dbReference type="NCBI Taxonomy" id="7936"/>
    <lineage>
        <taxon>Eukaryota</taxon>
        <taxon>Metazoa</taxon>
        <taxon>Chordata</taxon>
        <taxon>Craniata</taxon>
        <taxon>Vertebrata</taxon>
        <taxon>Euteleostomi</taxon>
        <taxon>Actinopterygii</taxon>
        <taxon>Neopterygii</taxon>
        <taxon>Teleostei</taxon>
        <taxon>Anguilliformes</taxon>
        <taxon>Anguillidae</taxon>
        <taxon>Anguilla</taxon>
    </lineage>
</organism>
<reference evidence="2" key="2">
    <citation type="journal article" date="2015" name="Fish Shellfish Immunol.">
        <title>Early steps in the European eel (Anguilla anguilla)-Vibrio vulnificus interaction in the gills: Role of the RtxA13 toxin.</title>
        <authorList>
            <person name="Callol A."/>
            <person name="Pajuelo D."/>
            <person name="Ebbesson L."/>
            <person name="Teles M."/>
            <person name="MacKenzie S."/>
            <person name="Amaro C."/>
        </authorList>
    </citation>
    <scope>NUCLEOTIDE SEQUENCE</scope>
</reference>
<name>A0A0E9WDH4_ANGAN</name>
<dbReference type="AlphaFoldDB" id="A0A0E9WDH4"/>
<sequence length="61" mass="6311">MMPANSSCSKSGMTQLPLTLYLPGMLKCLVILLILSGCKKGALSGSAQRTGLCSFSMVSAI</sequence>
<keyword evidence="1" id="KW-0812">Transmembrane</keyword>
<reference evidence="2" key="1">
    <citation type="submission" date="2014-11" db="EMBL/GenBank/DDBJ databases">
        <authorList>
            <person name="Amaro Gonzalez C."/>
        </authorList>
    </citation>
    <scope>NUCLEOTIDE SEQUENCE</scope>
</reference>